<keyword evidence="7" id="KW-0067">ATP-binding</keyword>
<dbReference type="InterPro" id="IPR003594">
    <property type="entry name" value="HATPase_dom"/>
</dbReference>
<evidence type="ECO:0000313" key="11">
    <source>
        <dbReference type="Proteomes" id="UP000034746"/>
    </source>
</evidence>
<evidence type="ECO:0000256" key="6">
    <source>
        <dbReference type="ARBA" id="ARBA00022777"/>
    </source>
</evidence>
<dbReference type="AlphaFoldDB" id="A0A0G0VE78"/>
<evidence type="ECO:0000256" key="2">
    <source>
        <dbReference type="ARBA" id="ARBA00012438"/>
    </source>
</evidence>
<dbReference type="GO" id="GO:0000160">
    <property type="term" value="P:phosphorelay signal transduction system"/>
    <property type="evidence" value="ECO:0007669"/>
    <property type="project" value="UniProtKB-KW"/>
</dbReference>
<evidence type="ECO:0000313" key="10">
    <source>
        <dbReference type="EMBL" id="KKR97981.1"/>
    </source>
</evidence>
<evidence type="ECO:0000259" key="9">
    <source>
        <dbReference type="PROSITE" id="PS50109"/>
    </source>
</evidence>
<dbReference type="SUPFAM" id="SSF55874">
    <property type="entry name" value="ATPase domain of HSP90 chaperone/DNA topoisomerase II/histidine kinase"/>
    <property type="match status" value="1"/>
</dbReference>
<evidence type="ECO:0000256" key="7">
    <source>
        <dbReference type="ARBA" id="ARBA00022840"/>
    </source>
</evidence>
<dbReference type="InterPro" id="IPR036890">
    <property type="entry name" value="HATPase_C_sf"/>
</dbReference>
<dbReference type="PROSITE" id="PS50109">
    <property type="entry name" value="HIS_KIN"/>
    <property type="match status" value="1"/>
</dbReference>
<accession>A0A0G0VE78</accession>
<sequence>MEKEPQPNQPTDILKKNQDNIPIKGLEELCVDANQVLDVVFFAMQKAHEETSEIYSKIRERLLSGGEATEDDRNRLEGAIQKWQTEINRVYCELCNQENVGKNFILGQLLQMRVHRIHSLPFGGSHDDESSYSYYLEQYLETKDATKLPTAKELNLSDLYITPEELKLSETNLYETLALSVFVSVGKSNNIKNTINFPKEGLLVNSYRTIDFEVFMEIISNAVAAMPNGGELKVIGGETEDKKHLLIRISDTGHGMSPDILQKALAGGFTTKPSGTGRGLGLVKSYFENIHHGEFKIESEVGKGTTISIILPLAEKG</sequence>
<evidence type="ECO:0000256" key="4">
    <source>
        <dbReference type="ARBA" id="ARBA00022679"/>
    </source>
</evidence>
<dbReference type="GO" id="GO:0004673">
    <property type="term" value="F:protein histidine kinase activity"/>
    <property type="evidence" value="ECO:0007669"/>
    <property type="project" value="UniProtKB-EC"/>
</dbReference>
<dbReference type="InterPro" id="IPR004358">
    <property type="entry name" value="Sig_transdc_His_kin-like_C"/>
</dbReference>
<dbReference type="Gene3D" id="3.30.565.10">
    <property type="entry name" value="Histidine kinase-like ATPase, C-terminal domain"/>
    <property type="match status" value="1"/>
</dbReference>
<organism evidence="10 11">
    <name type="scientific">Candidatus Uhrbacteria bacterium GW2011_GWF2_41_16</name>
    <dbReference type="NCBI Taxonomy" id="1618997"/>
    <lineage>
        <taxon>Bacteria</taxon>
        <taxon>Candidatus Uhriibacteriota</taxon>
    </lineage>
</organism>
<proteinExistence type="predicted"/>
<dbReference type="PRINTS" id="PR00344">
    <property type="entry name" value="BCTRLSENSOR"/>
</dbReference>
<feature type="domain" description="Histidine kinase" evidence="9">
    <location>
        <begin position="213"/>
        <end position="315"/>
    </location>
</feature>
<reference evidence="10 11" key="1">
    <citation type="journal article" date="2015" name="Nature">
        <title>rRNA introns, odd ribosomes, and small enigmatic genomes across a large radiation of phyla.</title>
        <authorList>
            <person name="Brown C.T."/>
            <person name="Hug L.A."/>
            <person name="Thomas B.C."/>
            <person name="Sharon I."/>
            <person name="Castelle C.J."/>
            <person name="Singh A."/>
            <person name="Wilkins M.J."/>
            <person name="Williams K.H."/>
            <person name="Banfield J.F."/>
        </authorList>
    </citation>
    <scope>NUCLEOTIDE SEQUENCE [LARGE SCALE GENOMIC DNA]</scope>
</reference>
<dbReference type="EMBL" id="LCAU01000006">
    <property type="protein sequence ID" value="KKR97981.1"/>
    <property type="molecule type" value="Genomic_DNA"/>
</dbReference>
<keyword evidence="4" id="KW-0808">Transferase</keyword>
<dbReference type="PANTHER" id="PTHR43065">
    <property type="entry name" value="SENSOR HISTIDINE KINASE"/>
    <property type="match status" value="1"/>
</dbReference>
<evidence type="ECO:0000256" key="5">
    <source>
        <dbReference type="ARBA" id="ARBA00022741"/>
    </source>
</evidence>
<dbReference type="EC" id="2.7.13.3" evidence="2"/>
<dbReference type="PANTHER" id="PTHR43065:SF10">
    <property type="entry name" value="PEROXIDE STRESS-ACTIVATED HISTIDINE KINASE MAK3"/>
    <property type="match status" value="1"/>
</dbReference>
<keyword evidence="3" id="KW-0597">Phosphoprotein</keyword>
<dbReference type="Proteomes" id="UP000034746">
    <property type="component" value="Unassembled WGS sequence"/>
</dbReference>
<evidence type="ECO:0000256" key="3">
    <source>
        <dbReference type="ARBA" id="ARBA00022553"/>
    </source>
</evidence>
<dbReference type="GO" id="GO:0005524">
    <property type="term" value="F:ATP binding"/>
    <property type="evidence" value="ECO:0007669"/>
    <property type="project" value="UniProtKB-KW"/>
</dbReference>
<comment type="caution">
    <text evidence="10">The sequence shown here is derived from an EMBL/GenBank/DDBJ whole genome shotgun (WGS) entry which is preliminary data.</text>
</comment>
<gene>
    <name evidence="10" type="ORF">UU48_C0006G0021</name>
</gene>
<keyword evidence="5" id="KW-0547">Nucleotide-binding</keyword>
<dbReference type="Pfam" id="PF02518">
    <property type="entry name" value="HATPase_c"/>
    <property type="match status" value="1"/>
</dbReference>
<evidence type="ECO:0000256" key="1">
    <source>
        <dbReference type="ARBA" id="ARBA00000085"/>
    </source>
</evidence>
<keyword evidence="6 10" id="KW-0418">Kinase</keyword>
<keyword evidence="8" id="KW-0902">Two-component regulatory system</keyword>
<dbReference type="SMART" id="SM00387">
    <property type="entry name" value="HATPase_c"/>
    <property type="match status" value="1"/>
</dbReference>
<dbReference type="InterPro" id="IPR005467">
    <property type="entry name" value="His_kinase_dom"/>
</dbReference>
<evidence type="ECO:0000256" key="8">
    <source>
        <dbReference type="ARBA" id="ARBA00023012"/>
    </source>
</evidence>
<comment type="catalytic activity">
    <reaction evidence="1">
        <text>ATP + protein L-histidine = ADP + protein N-phospho-L-histidine.</text>
        <dbReference type="EC" id="2.7.13.3"/>
    </reaction>
</comment>
<name>A0A0G0VE78_9BACT</name>
<protein>
    <recommendedName>
        <fullName evidence="2">histidine kinase</fullName>
        <ecNumber evidence="2">2.7.13.3</ecNumber>
    </recommendedName>
</protein>